<dbReference type="GO" id="GO:1904115">
    <property type="term" value="C:axon cytoplasm"/>
    <property type="evidence" value="ECO:0007669"/>
    <property type="project" value="GOC"/>
</dbReference>
<dbReference type="InterPro" id="IPR035699">
    <property type="entry name" value="AAA_6"/>
</dbReference>
<dbReference type="GO" id="GO:0005868">
    <property type="term" value="C:cytoplasmic dynein complex"/>
    <property type="evidence" value="ECO:0007669"/>
    <property type="project" value="TreeGrafter"/>
</dbReference>
<organism evidence="2 3">
    <name type="scientific">Cotesia glomerata</name>
    <name type="common">Lepidopteran parasitic wasp</name>
    <name type="synonym">Apanteles glomeratus</name>
    <dbReference type="NCBI Taxonomy" id="32391"/>
    <lineage>
        <taxon>Eukaryota</taxon>
        <taxon>Metazoa</taxon>
        <taxon>Ecdysozoa</taxon>
        <taxon>Arthropoda</taxon>
        <taxon>Hexapoda</taxon>
        <taxon>Insecta</taxon>
        <taxon>Pterygota</taxon>
        <taxon>Neoptera</taxon>
        <taxon>Endopterygota</taxon>
        <taxon>Hymenoptera</taxon>
        <taxon>Apocrita</taxon>
        <taxon>Ichneumonoidea</taxon>
        <taxon>Braconidae</taxon>
        <taxon>Microgastrinae</taxon>
        <taxon>Cotesia</taxon>
    </lineage>
</organism>
<dbReference type="AlphaFoldDB" id="A0AAV7HYC9"/>
<evidence type="ECO:0000313" key="3">
    <source>
        <dbReference type="Proteomes" id="UP000826195"/>
    </source>
</evidence>
<dbReference type="EMBL" id="JAHXZJ010002982">
    <property type="protein sequence ID" value="KAH0535054.1"/>
    <property type="molecule type" value="Genomic_DNA"/>
</dbReference>
<protein>
    <recommendedName>
        <fullName evidence="1">Dynein heavy chain hydrolytic ATP-binding dynein motor region domain-containing protein</fullName>
    </recommendedName>
</protein>
<feature type="domain" description="Dynein heavy chain hydrolytic ATP-binding dynein motor region" evidence="1">
    <location>
        <begin position="1"/>
        <end position="107"/>
    </location>
</feature>
<dbReference type="GO" id="GO:0051959">
    <property type="term" value="F:dynein light intermediate chain binding"/>
    <property type="evidence" value="ECO:0007669"/>
    <property type="project" value="InterPro"/>
</dbReference>
<proteinExistence type="predicted"/>
<dbReference type="PANTHER" id="PTHR10676">
    <property type="entry name" value="DYNEIN HEAVY CHAIN FAMILY PROTEIN"/>
    <property type="match status" value="1"/>
</dbReference>
<dbReference type="GO" id="GO:0005938">
    <property type="term" value="C:cell cortex"/>
    <property type="evidence" value="ECO:0007669"/>
    <property type="project" value="TreeGrafter"/>
</dbReference>
<comment type="caution">
    <text evidence="2">The sequence shown here is derived from an EMBL/GenBank/DDBJ whole genome shotgun (WGS) entry which is preliminary data.</text>
</comment>
<evidence type="ECO:0000313" key="2">
    <source>
        <dbReference type="EMBL" id="KAH0535054.1"/>
    </source>
</evidence>
<dbReference type="GO" id="GO:0007052">
    <property type="term" value="P:mitotic spindle organization"/>
    <property type="evidence" value="ECO:0007669"/>
    <property type="project" value="TreeGrafter"/>
</dbReference>
<dbReference type="Gene3D" id="1.10.8.710">
    <property type="match status" value="1"/>
</dbReference>
<keyword evidence="3" id="KW-1185">Reference proteome</keyword>
<dbReference type="GO" id="GO:0008090">
    <property type="term" value="P:retrograde axonal transport"/>
    <property type="evidence" value="ECO:0007669"/>
    <property type="project" value="TreeGrafter"/>
</dbReference>
<sequence>MHLGYAGQSNLPNNLNKLFGSLAMTTSEKQQIAQIMFFSQGFRFAEKLASNIVPDFKFWDEIQKIKEGMVQKTSEESADKISIAKNLPEQEIFMQSVCKTMFPELVRTRLKKYILKVCAEEYLVYEEGYDKQGAIAKKW</sequence>
<dbReference type="GO" id="GO:0008569">
    <property type="term" value="F:minus-end-directed microtubule motor activity"/>
    <property type="evidence" value="ECO:0007669"/>
    <property type="project" value="TreeGrafter"/>
</dbReference>
<dbReference type="PANTHER" id="PTHR10676:SF314">
    <property type="entry name" value="CYTOPLASMIC DYNEIN 1 HEAVY CHAIN 1"/>
    <property type="match status" value="1"/>
</dbReference>
<reference evidence="2 3" key="1">
    <citation type="journal article" date="2021" name="J. Hered.">
        <title>A chromosome-level genome assembly of the parasitoid wasp, Cotesia glomerata (Hymenoptera: Braconidae).</title>
        <authorList>
            <person name="Pinto B.J."/>
            <person name="Weis J.J."/>
            <person name="Gamble T."/>
            <person name="Ode P.J."/>
            <person name="Paul R."/>
            <person name="Zaspel J.M."/>
        </authorList>
    </citation>
    <scope>NUCLEOTIDE SEQUENCE [LARGE SCALE GENOMIC DNA]</scope>
    <source>
        <strain evidence="2">CgM1</strain>
    </source>
</reference>
<dbReference type="GO" id="GO:0045505">
    <property type="term" value="F:dynein intermediate chain binding"/>
    <property type="evidence" value="ECO:0007669"/>
    <property type="project" value="InterPro"/>
</dbReference>
<dbReference type="InterPro" id="IPR043157">
    <property type="entry name" value="Dynein_AAA1S"/>
</dbReference>
<dbReference type="GO" id="GO:0005524">
    <property type="term" value="F:ATP binding"/>
    <property type="evidence" value="ECO:0007669"/>
    <property type="project" value="InterPro"/>
</dbReference>
<dbReference type="GO" id="GO:0031122">
    <property type="term" value="P:cytoplasmic microtubule organization"/>
    <property type="evidence" value="ECO:0007669"/>
    <property type="project" value="TreeGrafter"/>
</dbReference>
<dbReference type="Proteomes" id="UP000826195">
    <property type="component" value="Unassembled WGS sequence"/>
</dbReference>
<gene>
    <name evidence="2" type="ORF">KQX54_012662</name>
</gene>
<evidence type="ECO:0000259" key="1">
    <source>
        <dbReference type="Pfam" id="PF12774"/>
    </source>
</evidence>
<name>A0AAV7HYC9_COTGL</name>
<dbReference type="GO" id="GO:0007097">
    <property type="term" value="P:nuclear migration"/>
    <property type="evidence" value="ECO:0007669"/>
    <property type="project" value="TreeGrafter"/>
</dbReference>
<dbReference type="GO" id="GO:0005881">
    <property type="term" value="C:cytoplasmic microtubule"/>
    <property type="evidence" value="ECO:0007669"/>
    <property type="project" value="TreeGrafter"/>
</dbReference>
<dbReference type="InterPro" id="IPR026983">
    <property type="entry name" value="DHC"/>
</dbReference>
<accession>A0AAV7HYC9</accession>
<dbReference type="Pfam" id="PF12774">
    <property type="entry name" value="AAA_6"/>
    <property type="match status" value="1"/>
</dbReference>